<proteinExistence type="inferred from homology"/>
<organism evidence="6">
    <name type="scientific">mine drainage metagenome</name>
    <dbReference type="NCBI Taxonomy" id="410659"/>
    <lineage>
        <taxon>unclassified sequences</taxon>
        <taxon>metagenomes</taxon>
        <taxon>ecological metagenomes</taxon>
    </lineage>
</organism>
<dbReference type="InterPro" id="IPR027417">
    <property type="entry name" value="P-loop_NTPase"/>
</dbReference>
<dbReference type="AlphaFoldDB" id="T0YA68"/>
<evidence type="ECO:0000256" key="1">
    <source>
        <dbReference type="ARBA" id="ARBA00005417"/>
    </source>
</evidence>
<evidence type="ECO:0000256" key="3">
    <source>
        <dbReference type="ARBA" id="ARBA00022741"/>
    </source>
</evidence>
<evidence type="ECO:0000259" key="5">
    <source>
        <dbReference type="PROSITE" id="PS50893"/>
    </source>
</evidence>
<accession>T0YA68</accession>
<reference evidence="6" key="1">
    <citation type="submission" date="2013-08" db="EMBL/GenBank/DDBJ databases">
        <authorList>
            <person name="Mendez C."/>
            <person name="Richter M."/>
            <person name="Ferrer M."/>
            <person name="Sanchez J."/>
        </authorList>
    </citation>
    <scope>NUCLEOTIDE SEQUENCE</scope>
</reference>
<dbReference type="SUPFAM" id="SSF52540">
    <property type="entry name" value="P-loop containing nucleoside triphosphate hydrolases"/>
    <property type="match status" value="1"/>
</dbReference>
<evidence type="ECO:0000313" key="6">
    <source>
        <dbReference type="EMBL" id="EQD28702.1"/>
    </source>
</evidence>
<protein>
    <submittedName>
        <fullName evidence="6">ABC transporter, ATP-binding protein</fullName>
    </submittedName>
</protein>
<keyword evidence="3" id="KW-0547">Nucleotide-binding</keyword>
<dbReference type="CDD" id="cd03230">
    <property type="entry name" value="ABC_DR_subfamily_A"/>
    <property type="match status" value="1"/>
</dbReference>
<dbReference type="InterPro" id="IPR003439">
    <property type="entry name" value="ABC_transporter-like_ATP-bd"/>
</dbReference>
<feature type="domain" description="ABC transporter" evidence="5">
    <location>
        <begin position="13"/>
        <end position="243"/>
    </location>
</feature>
<comment type="similarity">
    <text evidence="1">Belongs to the ABC transporter superfamily.</text>
</comment>
<dbReference type="InterPro" id="IPR017871">
    <property type="entry name" value="ABC_transporter-like_CS"/>
</dbReference>
<dbReference type="EMBL" id="AUZZ01010766">
    <property type="protein sequence ID" value="EQD28702.1"/>
    <property type="molecule type" value="Genomic_DNA"/>
</dbReference>
<comment type="caution">
    <text evidence="6">The sequence shown here is derived from an EMBL/GenBank/DDBJ whole genome shotgun (WGS) entry which is preliminary data.</text>
</comment>
<evidence type="ECO:0000256" key="4">
    <source>
        <dbReference type="ARBA" id="ARBA00022840"/>
    </source>
</evidence>
<dbReference type="InterPro" id="IPR003593">
    <property type="entry name" value="AAA+_ATPase"/>
</dbReference>
<dbReference type="PANTHER" id="PTHR43335:SF11">
    <property type="entry name" value="ABC TRANSPORTER RELATED"/>
    <property type="match status" value="1"/>
</dbReference>
<dbReference type="Pfam" id="PF00005">
    <property type="entry name" value="ABC_tran"/>
    <property type="match status" value="1"/>
</dbReference>
<sequence>MTIRAMSSLLPRLALHAVSRRRAGRTVLKPTTLHLAAGEVLGLLGVNGAGKSTTLMLMAGVLAPSGGRVELNGADLGEVPERARRHIGYLPEHAPLWPELSVREQLDAHGHLRGLRGKGLAAAREALLQRLDLAPLARRLCAQLSLGQRQRVGLACALLHQPDVLILDEPGTGLDPVQTENLRGLLRERAAAGAAIVLSTHLLAEVTALCSRAAILHQGELRHDAPLRAAHATWRVTLGTRQTEPACAALTALAEAIEVEDAQHLRVQLRSDADAALLARTLVGANLALLGLEPATPPLARVFMDIAASRGERAA</sequence>
<dbReference type="GO" id="GO:0005524">
    <property type="term" value="F:ATP binding"/>
    <property type="evidence" value="ECO:0007669"/>
    <property type="project" value="UniProtKB-KW"/>
</dbReference>
<dbReference type="PROSITE" id="PS50893">
    <property type="entry name" value="ABC_TRANSPORTER_2"/>
    <property type="match status" value="1"/>
</dbReference>
<reference evidence="6" key="2">
    <citation type="journal article" date="2014" name="ISME J.">
        <title>Microbial stratification in low pH oxic and suboxic macroscopic growths along an acid mine drainage.</title>
        <authorList>
            <person name="Mendez-Garcia C."/>
            <person name="Mesa V."/>
            <person name="Sprenger R.R."/>
            <person name="Richter M."/>
            <person name="Diez M.S."/>
            <person name="Solano J."/>
            <person name="Bargiela R."/>
            <person name="Golyshina O.V."/>
            <person name="Manteca A."/>
            <person name="Ramos J.L."/>
            <person name="Gallego J.R."/>
            <person name="Llorente I."/>
            <person name="Martins Dos Santos V.A."/>
            <person name="Jensen O.N."/>
            <person name="Pelaez A.I."/>
            <person name="Sanchez J."/>
            <person name="Ferrer M."/>
        </authorList>
    </citation>
    <scope>NUCLEOTIDE SEQUENCE</scope>
</reference>
<dbReference type="Gene3D" id="3.40.50.300">
    <property type="entry name" value="P-loop containing nucleotide triphosphate hydrolases"/>
    <property type="match status" value="1"/>
</dbReference>
<dbReference type="SMART" id="SM00382">
    <property type="entry name" value="AAA"/>
    <property type="match status" value="1"/>
</dbReference>
<keyword evidence="2" id="KW-0813">Transport</keyword>
<dbReference type="GO" id="GO:0016887">
    <property type="term" value="F:ATP hydrolysis activity"/>
    <property type="evidence" value="ECO:0007669"/>
    <property type="project" value="InterPro"/>
</dbReference>
<keyword evidence="4 6" id="KW-0067">ATP-binding</keyword>
<name>T0YA68_9ZZZZ</name>
<dbReference type="PROSITE" id="PS00211">
    <property type="entry name" value="ABC_TRANSPORTER_1"/>
    <property type="match status" value="1"/>
</dbReference>
<gene>
    <name evidence="6" type="ORF">B2A_14808</name>
</gene>
<dbReference type="PANTHER" id="PTHR43335">
    <property type="entry name" value="ABC TRANSPORTER, ATP-BINDING PROTEIN"/>
    <property type="match status" value="1"/>
</dbReference>
<evidence type="ECO:0000256" key="2">
    <source>
        <dbReference type="ARBA" id="ARBA00022448"/>
    </source>
</evidence>